<dbReference type="Pfam" id="PF00106">
    <property type="entry name" value="adh_short"/>
    <property type="match status" value="1"/>
</dbReference>
<organism evidence="3 4">
    <name type="scientific">Dibothriocephalus latus</name>
    <name type="common">Fish tapeworm</name>
    <name type="synonym">Diphyllobothrium latum</name>
    <dbReference type="NCBI Taxonomy" id="60516"/>
    <lineage>
        <taxon>Eukaryota</taxon>
        <taxon>Metazoa</taxon>
        <taxon>Spiralia</taxon>
        <taxon>Lophotrochozoa</taxon>
        <taxon>Platyhelminthes</taxon>
        <taxon>Cestoda</taxon>
        <taxon>Eucestoda</taxon>
        <taxon>Diphyllobothriidea</taxon>
        <taxon>Diphyllobothriidae</taxon>
        <taxon>Dibothriocephalus</taxon>
    </lineage>
</organism>
<dbReference type="PANTHER" id="PTHR43899:SF13">
    <property type="entry name" value="RH59310P"/>
    <property type="match status" value="1"/>
</dbReference>
<gene>
    <name evidence="3" type="ORF">DILT_LOCUS11095</name>
</gene>
<dbReference type="Gene3D" id="3.40.50.720">
    <property type="entry name" value="NAD(P)-binding Rossmann-like Domain"/>
    <property type="match status" value="1"/>
</dbReference>
<accession>A0A3P7LEI2</accession>
<dbReference type="InterPro" id="IPR036291">
    <property type="entry name" value="NAD(P)-bd_dom_sf"/>
</dbReference>
<dbReference type="OrthoDB" id="5545019at2759"/>
<reference evidence="3 4" key="1">
    <citation type="submission" date="2018-11" db="EMBL/GenBank/DDBJ databases">
        <authorList>
            <consortium name="Pathogen Informatics"/>
        </authorList>
    </citation>
    <scope>NUCLEOTIDE SEQUENCE [LARGE SCALE GENOMIC DNA]</scope>
</reference>
<evidence type="ECO:0000313" key="3">
    <source>
        <dbReference type="EMBL" id="VDN15264.1"/>
    </source>
</evidence>
<dbReference type="PANTHER" id="PTHR43899">
    <property type="entry name" value="RH59310P"/>
    <property type="match status" value="1"/>
</dbReference>
<dbReference type="GO" id="GO:0016491">
    <property type="term" value="F:oxidoreductase activity"/>
    <property type="evidence" value="ECO:0007669"/>
    <property type="project" value="UniProtKB-KW"/>
</dbReference>
<sequence>MSVLIAFAVIGIFAVAYRVYYFLRPFITYLILRHLLSKRKDLKKAGDWAIVTGSTDGIGKAFAHELARDGLNVLLISRSTEKLINVASEIESLFKVKTKIFLADFTTVSSL</sequence>
<dbReference type="GO" id="GO:0005783">
    <property type="term" value="C:endoplasmic reticulum"/>
    <property type="evidence" value="ECO:0007669"/>
    <property type="project" value="TreeGrafter"/>
</dbReference>
<dbReference type="InterPro" id="IPR002347">
    <property type="entry name" value="SDR_fam"/>
</dbReference>
<evidence type="ECO:0000313" key="4">
    <source>
        <dbReference type="Proteomes" id="UP000281553"/>
    </source>
</evidence>
<evidence type="ECO:0000256" key="1">
    <source>
        <dbReference type="ARBA" id="ARBA00006484"/>
    </source>
</evidence>
<name>A0A3P7LEI2_DIBLA</name>
<dbReference type="EMBL" id="UYRU01061920">
    <property type="protein sequence ID" value="VDN15264.1"/>
    <property type="molecule type" value="Genomic_DNA"/>
</dbReference>
<keyword evidence="2" id="KW-0560">Oxidoreductase</keyword>
<dbReference type="SUPFAM" id="SSF51735">
    <property type="entry name" value="NAD(P)-binding Rossmann-fold domains"/>
    <property type="match status" value="1"/>
</dbReference>
<comment type="similarity">
    <text evidence="1">Belongs to the short-chain dehydrogenases/reductases (SDR) family.</text>
</comment>
<dbReference type="Proteomes" id="UP000281553">
    <property type="component" value="Unassembled WGS sequence"/>
</dbReference>
<keyword evidence="4" id="KW-1185">Reference proteome</keyword>
<protein>
    <submittedName>
        <fullName evidence="3">Uncharacterized protein</fullName>
    </submittedName>
</protein>
<proteinExistence type="inferred from homology"/>
<dbReference type="AlphaFoldDB" id="A0A3P7LEI2"/>
<evidence type="ECO:0000256" key="2">
    <source>
        <dbReference type="ARBA" id="ARBA00023002"/>
    </source>
</evidence>
<dbReference type="InterPro" id="IPR051019">
    <property type="entry name" value="VLCFA-Steroid_DH"/>
</dbReference>